<keyword evidence="2" id="KW-1185">Reference proteome</keyword>
<protein>
    <recommendedName>
        <fullName evidence="3">TonB C-terminal domain-containing protein</fullName>
    </recommendedName>
</protein>
<evidence type="ECO:0000313" key="1">
    <source>
        <dbReference type="EMBL" id="MCV9926679.1"/>
    </source>
</evidence>
<dbReference type="AlphaFoldDB" id="A0A9X2Z9N7"/>
<dbReference type="RefSeq" id="WP_264204868.1">
    <property type="nucleotide sequence ID" value="NZ_JAOZEW010000002.1"/>
</dbReference>
<reference evidence="1" key="1">
    <citation type="submission" date="2022-10" db="EMBL/GenBank/DDBJ databases">
        <title>Two novel species of Flavobacterium.</title>
        <authorList>
            <person name="Liu Q."/>
            <person name="Xin Y.-H."/>
        </authorList>
    </citation>
    <scope>NUCLEOTIDE SEQUENCE</scope>
    <source>
        <strain evidence="1">LS1R49</strain>
    </source>
</reference>
<sequence length="49" mass="5600">MYIPKEAYKTALGNILMTFAVNKDGKLVKQKIIKGLDYRLDKKAIKSIE</sequence>
<name>A0A9X2Z9N7_9FLAO</name>
<evidence type="ECO:0008006" key="3">
    <source>
        <dbReference type="Google" id="ProtNLM"/>
    </source>
</evidence>
<dbReference type="EMBL" id="JAOZEW010000002">
    <property type="protein sequence ID" value="MCV9926679.1"/>
    <property type="molecule type" value="Genomic_DNA"/>
</dbReference>
<accession>A0A9X2Z9N7</accession>
<proteinExistence type="predicted"/>
<gene>
    <name evidence="1" type="ORF">OIU83_03415</name>
</gene>
<comment type="caution">
    <text evidence="1">The sequence shown here is derived from an EMBL/GenBank/DDBJ whole genome shotgun (WGS) entry which is preliminary data.</text>
</comment>
<dbReference type="Proteomes" id="UP001151079">
    <property type="component" value="Unassembled WGS sequence"/>
</dbReference>
<organism evidence="1 2">
    <name type="scientific">Flavobacterium shii</name>
    <dbReference type="NCBI Taxonomy" id="2987687"/>
    <lineage>
        <taxon>Bacteria</taxon>
        <taxon>Pseudomonadati</taxon>
        <taxon>Bacteroidota</taxon>
        <taxon>Flavobacteriia</taxon>
        <taxon>Flavobacteriales</taxon>
        <taxon>Flavobacteriaceae</taxon>
        <taxon>Flavobacterium</taxon>
    </lineage>
</organism>
<evidence type="ECO:0000313" key="2">
    <source>
        <dbReference type="Proteomes" id="UP001151079"/>
    </source>
</evidence>